<dbReference type="AlphaFoldDB" id="A0A1I7KM15"/>
<reference evidence="2" key="1">
    <citation type="submission" date="2016-10" db="EMBL/GenBank/DDBJ databases">
        <authorList>
            <person name="Varghese N."/>
            <person name="Submissions S."/>
        </authorList>
    </citation>
    <scope>NUCLEOTIDE SEQUENCE [LARGE SCALE GENOMIC DNA]</scope>
    <source>
        <strain evidence="2">CGMCC 1.6981</strain>
    </source>
</reference>
<dbReference type="Proteomes" id="UP000198693">
    <property type="component" value="Unassembled WGS sequence"/>
</dbReference>
<gene>
    <name evidence="1" type="ORF">SAMN04487955_1268</name>
</gene>
<accession>A0A1I7KM15</accession>
<sequence>MKDLYTSLTVEVVSPSFMPVALRAAADAIERDTVCQDMTIKKGDPPLYTVQISRGDLIADVQYKLLDLVEYYSDTQNGKVPPQVAEVLYQLRIMLEPLEATP</sequence>
<organism evidence="1 2">
    <name type="scientific">Halomonas korlensis</name>
    <dbReference type="NCBI Taxonomy" id="463301"/>
    <lineage>
        <taxon>Bacteria</taxon>
        <taxon>Pseudomonadati</taxon>
        <taxon>Pseudomonadota</taxon>
        <taxon>Gammaproteobacteria</taxon>
        <taxon>Oceanospirillales</taxon>
        <taxon>Halomonadaceae</taxon>
        <taxon>Halomonas</taxon>
    </lineage>
</organism>
<evidence type="ECO:0000313" key="2">
    <source>
        <dbReference type="Proteomes" id="UP000198693"/>
    </source>
</evidence>
<protein>
    <submittedName>
        <fullName evidence="1">Uncharacterized protein</fullName>
    </submittedName>
</protein>
<keyword evidence="2" id="KW-1185">Reference proteome</keyword>
<dbReference type="EMBL" id="FPBP01000026">
    <property type="protein sequence ID" value="SFU98451.1"/>
    <property type="molecule type" value="Genomic_DNA"/>
</dbReference>
<proteinExistence type="predicted"/>
<name>A0A1I7KM15_9GAMM</name>
<evidence type="ECO:0000313" key="1">
    <source>
        <dbReference type="EMBL" id="SFU98451.1"/>
    </source>
</evidence>
<dbReference type="STRING" id="463301.SAMN04487955_1268"/>
<dbReference type="RefSeq" id="WP_089797801.1">
    <property type="nucleotide sequence ID" value="NZ_FPBP01000026.1"/>
</dbReference>